<dbReference type="SUPFAM" id="SSF55347">
    <property type="entry name" value="Glyceraldehyde-3-phosphate dehydrogenase-like, C-terminal domain"/>
    <property type="match status" value="1"/>
</dbReference>
<dbReference type="SUPFAM" id="SSF51735">
    <property type="entry name" value="NAD(P)-binding Rossmann-fold domains"/>
    <property type="match status" value="1"/>
</dbReference>
<proteinExistence type="inferred from homology"/>
<dbReference type="Proteomes" id="UP001342314">
    <property type="component" value="Unassembled WGS sequence"/>
</dbReference>
<sequence>MAPTKVAVIGVGMSAKVFHIPFILSYPDLFSLEVIVERSATPTSSKARDLYPGVTVVNTLEQALAEDIDAVWILAPNAEHYAYSKAVLEAGKHVVIEKPVTPTSAEAYELAELAKSKSLVLAVYQNRRWDADFLTVKDLIAKGTFGELSDFQSNLSVDGTLTSAYHATQFDRYKNELNVKVWKESNIPGAGAAFDLGSHLVDQLLDLFGAPQRVTGLVRNSRQLGDPAVPDSFVIQLHYPADPSTPGRSLPLLATAQGSILSLVTPQMRYTVRGTKASFVKHGVDVQESQLIAGGKDALAKDGFAVEPSEQAGVLYRLENPSKPETITSHPGSYRSWFENVGAALQARDPSQLIVQPEQAALVIKVLELAAQSSQEGRTLDLVV</sequence>
<dbReference type="Pfam" id="PF02894">
    <property type="entry name" value="GFO_IDH_MocA_C"/>
    <property type="match status" value="1"/>
</dbReference>
<dbReference type="GO" id="GO:0000166">
    <property type="term" value="F:nucleotide binding"/>
    <property type="evidence" value="ECO:0007669"/>
    <property type="project" value="InterPro"/>
</dbReference>
<protein>
    <recommendedName>
        <fullName evidence="7">NAD binding Rossmann fold oxidoreductase</fullName>
    </recommendedName>
</protein>
<dbReference type="Gene3D" id="3.40.50.720">
    <property type="entry name" value="NAD(P)-binding Rossmann-like Domain"/>
    <property type="match status" value="1"/>
</dbReference>
<evidence type="ECO:0008006" key="7">
    <source>
        <dbReference type="Google" id="ProtNLM"/>
    </source>
</evidence>
<dbReference type="PANTHER" id="PTHR43708">
    <property type="entry name" value="CONSERVED EXPRESSED OXIDOREDUCTASE (EUROFUNG)"/>
    <property type="match status" value="1"/>
</dbReference>
<dbReference type="PANTHER" id="PTHR43708:SF5">
    <property type="entry name" value="CONSERVED EXPRESSED OXIDOREDUCTASE (EUROFUNG)-RELATED"/>
    <property type="match status" value="1"/>
</dbReference>
<evidence type="ECO:0000259" key="3">
    <source>
        <dbReference type="Pfam" id="PF01408"/>
    </source>
</evidence>
<gene>
    <name evidence="5" type="ORF">Rhopal_003124-T1</name>
</gene>
<evidence type="ECO:0000259" key="4">
    <source>
        <dbReference type="Pfam" id="PF02894"/>
    </source>
</evidence>
<dbReference type="AlphaFoldDB" id="A0AAV5GC50"/>
<dbReference type="GO" id="GO:0016491">
    <property type="term" value="F:oxidoreductase activity"/>
    <property type="evidence" value="ECO:0007669"/>
    <property type="project" value="UniProtKB-KW"/>
</dbReference>
<evidence type="ECO:0000313" key="6">
    <source>
        <dbReference type="Proteomes" id="UP001342314"/>
    </source>
</evidence>
<dbReference type="InterPro" id="IPR000683">
    <property type="entry name" value="Gfo/Idh/MocA-like_OxRdtase_N"/>
</dbReference>
<evidence type="ECO:0000313" key="5">
    <source>
        <dbReference type="EMBL" id="GJN90125.1"/>
    </source>
</evidence>
<dbReference type="Pfam" id="PF01408">
    <property type="entry name" value="GFO_IDH_MocA"/>
    <property type="match status" value="1"/>
</dbReference>
<dbReference type="InterPro" id="IPR004104">
    <property type="entry name" value="Gfo/Idh/MocA-like_OxRdtase_C"/>
</dbReference>
<keyword evidence="6" id="KW-1185">Reference proteome</keyword>
<organism evidence="5 6">
    <name type="scientific">Rhodotorula paludigena</name>
    <dbReference type="NCBI Taxonomy" id="86838"/>
    <lineage>
        <taxon>Eukaryota</taxon>
        <taxon>Fungi</taxon>
        <taxon>Dikarya</taxon>
        <taxon>Basidiomycota</taxon>
        <taxon>Pucciniomycotina</taxon>
        <taxon>Microbotryomycetes</taxon>
        <taxon>Sporidiobolales</taxon>
        <taxon>Sporidiobolaceae</taxon>
        <taxon>Rhodotorula</taxon>
    </lineage>
</organism>
<dbReference type="Gene3D" id="3.30.360.10">
    <property type="entry name" value="Dihydrodipicolinate Reductase, domain 2"/>
    <property type="match status" value="1"/>
</dbReference>
<dbReference type="EMBL" id="BQKY01000006">
    <property type="protein sequence ID" value="GJN90125.1"/>
    <property type="molecule type" value="Genomic_DNA"/>
</dbReference>
<evidence type="ECO:0000256" key="1">
    <source>
        <dbReference type="ARBA" id="ARBA00010928"/>
    </source>
</evidence>
<feature type="domain" description="Gfo/Idh/MocA-like oxidoreductase N-terminal" evidence="3">
    <location>
        <begin position="5"/>
        <end position="124"/>
    </location>
</feature>
<accession>A0AAV5GC50</accession>
<dbReference type="InterPro" id="IPR051317">
    <property type="entry name" value="Gfo/Idh/MocA_oxidoreduct"/>
</dbReference>
<comment type="caution">
    <text evidence="5">The sequence shown here is derived from an EMBL/GenBank/DDBJ whole genome shotgun (WGS) entry which is preliminary data.</text>
</comment>
<comment type="similarity">
    <text evidence="1">Belongs to the Gfo/Idh/MocA family.</text>
</comment>
<feature type="domain" description="Gfo/Idh/MocA-like oxidoreductase C-terminal" evidence="4">
    <location>
        <begin position="137"/>
        <end position="382"/>
    </location>
</feature>
<dbReference type="InterPro" id="IPR036291">
    <property type="entry name" value="NAD(P)-bd_dom_sf"/>
</dbReference>
<name>A0AAV5GC50_9BASI</name>
<reference evidence="5 6" key="1">
    <citation type="submission" date="2021-12" db="EMBL/GenBank/DDBJ databases">
        <title>High titer production of polyol ester of fatty acids by Rhodotorula paludigena BS15 towards product separation-free biomass refinery.</title>
        <authorList>
            <person name="Mano J."/>
            <person name="Ono H."/>
            <person name="Tanaka T."/>
            <person name="Naito K."/>
            <person name="Sushida H."/>
            <person name="Ike M."/>
            <person name="Tokuyasu K."/>
            <person name="Kitaoka M."/>
        </authorList>
    </citation>
    <scope>NUCLEOTIDE SEQUENCE [LARGE SCALE GENOMIC DNA]</scope>
    <source>
        <strain evidence="5 6">BS15</strain>
    </source>
</reference>
<keyword evidence="2" id="KW-0560">Oxidoreductase</keyword>
<evidence type="ECO:0000256" key="2">
    <source>
        <dbReference type="ARBA" id="ARBA00023002"/>
    </source>
</evidence>